<dbReference type="SUPFAM" id="SSF57184">
    <property type="entry name" value="Growth factor receptor domain"/>
    <property type="match status" value="3"/>
</dbReference>
<dbReference type="PANTHER" id="PTHR23275">
    <property type="entry name" value="CABRIOLET.-RELATED"/>
    <property type="match status" value="1"/>
</dbReference>
<dbReference type="PANTHER" id="PTHR23275:SF100">
    <property type="entry name" value="EGF-LIKE DOMAIN-CONTAINING PROTEIN"/>
    <property type="match status" value="1"/>
</dbReference>
<feature type="domain" description="EGF-like" evidence="1">
    <location>
        <begin position="311"/>
        <end position="347"/>
    </location>
</feature>
<protein>
    <submittedName>
        <fullName evidence="2">Variant-specific surface protein</fullName>
    </submittedName>
</protein>
<dbReference type="OrthoDB" id="19138at2759"/>
<feature type="domain" description="EGF-like" evidence="1">
    <location>
        <begin position="100"/>
        <end position="147"/>
    </location>
</feature>
<evidence type="ECO:0000313" key="2">
    <source>
        <dbReference type="EMBL" id="ESU40169.1"/>
    </source>
</evidence>
<reference evidence="2 3" key="2">
    <citation type="journal article" date="2013" name="Genome Biol. Evol.">
        <title>Genome sequencing of Giardia lamblia genotypes A2 and B isolates (DH and GS) and comparative analysis with the genomes of genotypes A1 and E (WB and Pig).</title>
        <authorList>
            <person name="Adam R.D."/>
            <person name="Dahlstrom E.W."/>
            <person name="Martens C.A."/>
            <person name="Bruno D.P."/>
            <person name="Barbian K.D."/>
            <person name="Ricklefs S.M."/>
            <person name="Hernandez M.M."/>
            <person name="Narla N.P."/>
            <person name="Patel R.B."/>
            <person name="Porcella S.F."/>
            <person name="Nash T.E."/>
        </authorList>
    </citation>
    <scope>NUCLEOTIDE SEQUENCE [LARGE SCALE GENOMIC DNA]</scope>
    <source>
        <strain evidence="2 3">GS</strain>
    </source>
</reference>
<dbReference type="CDD" id="cd00064">
    <property type="entry name" value="FU"/>
    <property type="match status" value="1"/>
</dbReference>
<dbReference type="VEuPathDB" id="GiardiaDB:GL50803_0050028"/>
<dbReference type="AlphaFoldDB" id="V6TNJ9"/>
<dbReference type="SMART" id="SM00261">
    <property type="entry name" value="FU"/>
    <property type="match status" value="3"/>
</dbReference>
<comment type="caution">
    <text evidence="2">The sequence shown here is derived from an EMBL/GenBank/DDBJ whole genome shotgun (WGS) entry which is preliminary data.</text>
</comment>
<feature type="domain" description="EGF-like" evidence="1">
    <location>
        <begin position="148"/>
        <end position="180"/>
    </location>
</feature>
<proteinExistence type="predicted"/>
<dbReference type="Gene3D" id="2.10.220.10">
    <property type="entry name" value="Hormone Receptor, Insulin-like Growth Factor Receptor 1, Chain A, domain 2"/>
    <property type="match status" value="3"/>
</dbReference>
<dbReference type="InterPro" id="IPR006212">
    <property type="entry name" value="Furin_repeat"/>
</dbReference>
<feature type="domain" description="EGF-like" evidence="1">
    <location>
        <begin position="263"/>
        <end position="309"/>
    </location>
</feature>
<feature type="domain" description="EGF-like" evidence="1">
    <location>
        <begin position="567"/>
        <end position="597"/>
    </location>
</feature>
<accession>V6TNJ9</accession>
<dbReference type="SMART" id="SM00181">
    <property type="entry name" value="EGF"/>
    <property type="match status" value="6"/>
</dbReference>
<dbReference type="EMBL" id="AHHH01000298">
    <property type="protein sequence ID" value="ESU40169.1"/>
    <property type="molecule type" value="Genomic_DNA"/>
</dbReference>
<sequence>VNDPAGVPIDSLCRPSSSPQAITAGCAGKDGAALTDSSTACESCSGEFFLFRGGCYKAGEAPGSSICTKAEGGKCTACNAANGLFQNPAASPTLGSECILCSDITSRDGVMGVANCNKCTAPSGTGPATCDTCQEGYYLNGADKTCRPCQGNCATCTGAGATNCETCKAGYYLKSDHSCIEESQCTGANYPDKQSGECKACSEITDCTACEYNDATGKPKCTNCNGGKKVKTALDGTTTCVDVATGCKDENHFQAESDAACYLCGENTSGSGNDKGILNCKTCTKSGAPPQCSACLDGYFYDSSQKTCTQQCGTNCATCSEATNPNKCSTCMAGFFLKGTAGGGQCVPCGDTTQGGIDGCAECDSQSSTLKCVDCKPNRKPVGTEGTQVTCEEKTCEDETACGGTAGACRAIVIGASGEMTYYCSQCVGAGYGPINGKCSNSLDSNTCKDGVCTQCAASYFLYVGGCYSTASAPGNLMCTATTNGICTTPTGQYFAVPGAAKTDQSVLGCGNPLGTNTTSTNVYVGVEDCRTCTAPSEASNGAMAAAKCTACDEGKALTGSGYGCVTCGVAGCSACRADNMCEACSDGHRLEGGTCVRTGGNLSTGAMAGISVTKSSYALCC</sequence>
<gene>
    <name evidence="2" type="ORF">GSB_155046</name>
</gene>
<dbReference type="Proteomes" id="UP000018040">
    <property type="component" value="Unassembled WGS sequence"/>
</dbReference>
<dbReference type="InterPro" id="IPR000742">
    <property type="entry name" value="EGF"/>
</dbReference>
<evidence type="ECO:0000313" key="3">
    <source>
        <dbReference type="Proteomes" id="UP000018040"/>
    </source>
</evidence>
<reference evidence="3" key="1">
    <citation type="submission" date="2012-02" db="EMBL/GenBank/DDBJ databases">
        <title>Genome sequencing of Giardia lamblia Genotypes A2 and B isolates (DH and GS) and comparative analysis with the genomes of Genotypes A1 and E (WB and Pig).</title>
        <authorList>
            <person name="Adam R."/>
            <person name="Dahlstrom E."/>
            <person name="Martens C."/>
            <person name="Bruno D."/>
            <person name="Barbian K."/>
            <person name="Porcella S.F."/>
            <person name="Nash T."/>
        </authorList>
    </citation>
    <scope>NUCLEOTIDE SEQUENCE</scope>
    <source>
        <strain evidence="3">GS</strain>
    </source>
</reference>
<feature type="domain" description="EGF-like" evidence="1">
    <location>
        <begin position="395"/>
        <end position="440"/>
    </location>
</feature>
<dbReference type="VEuPathDB" id="GiardiaDB:QR46_4872"/>
<organism evidence="2 3">
    <name type="scientific">Giardia intestinalis</name>
    <name type="common">Giardia lamblia</name>
    <dbReference type="NCBI Taxonomy" id="5741"/>
    <lineage>
        <taxon>Eukaryota</taxon>
        <taxon>Metamonada</taxon>
        <taxon>Diplomonadida</taxon>
        <taxon>Hexamitidae</taxon>
        <taxon>Giardiinae</taxon>
        <taxon>Giardia</taxon>
    </lineage>
</organism>
<evidence type="ECO:0000259" key="1">
    <source>
        <dbReference type="SMART" id="SM00181"/>
    </source>
</evidence>
<dbReference type="InterPro" id="IPR052798">
    <property type="entry name" value="Giardia_VSA"/>
</dbReference>
<dbReference type="InterPro" id="IPR009030">
    <property type="entry name" value="Growth_fac_rcpt_cys_sf"/>
</dbReference>
<name>V6TNJ9_GIAIN</name>
<feature type="non-terminal residue" evidence="2">
    <location>
        <position position="1"/>
    </location>
</feature>